<evidence type="ECO:0000256" key="1">
    <source>
        <dbReference type="SAM" id="MobiDB-lite"/>
    </source>
</evidence>
<comment type="caution">
    <text evidence="2">The sequence shown here is derived from an EMBL/GenBank/DDBJ whole genome shotgun (WGS) entry which is preliminary data.</text>
</comment>
<sequence>MSQQLQQNVSLTLSSDESYRWRSWQT</sequence>
<dbReference type="Proteomes" id="UP000663864">
    <property type="component" value="Unassembled WGS sequence"/>
</dbReference>
<feature type="region of interest" description="Disordered" evidence="1">
    <location>
        <begin position="1"/>
        <end position="26"/>
    </location>
</feature>
<protein>
    <submittedName>
        <fullName evidence="2">Uncharacterized protein</fullName>
    </submittedName>
</protein>
<organism evidence="2 3">
    <name type="scientific">Rotaria sordida</name>
    <dbReference type="NCBI Taxonomy" id="392033"/>
    <lineage>
        <taxon>Eukaryota</taxon>
        <taxon>Metazoa</taxon>
        <taxon>Spiralia</taxon>
        <taxon>Gnathifera</taxon>
        <taxon>Rotifera</taxon>
        <taxon>Eurotatoria</taxon>
        <taxon>Bdelloidea</taxon>
        <taxon>Philodinida</taxon>
        <taxon>Philodinidae</taxon>
        <taxon>Rotaria</taxon>
    </lineage>
</organism>
<dbReference type="EMBL" id="CAJNOT010012145">
    <property type="protein sequence ID" value="CAF1536868.1"/>
    <property type="molecule type" value="Genomic_DNA"/>
</dbReference>
<accession>A0A815W008</accession>
<dbReference type="AlphaFoldDB" id="A0A815W008"/>
<proteinExistence type="predicted"/>
<evidence type="ECO:0000313" key="2">
    <source>
        <dbReference type="EMBL" id="CAF1536868.1"/>
    </source>
</evidence>
<name>A0A815W008_9BILA</name>
<feature type="compositionally biased region" description="Polar residues" evidence="1">
    <location>
        <begin position="1"/>
        <end position="16"/>
    </location>
</feature>
<evidence type="ECO:0000313" key="3">
    <source>
        <dbReference type="Proteomes" id="UP000663864"/>
    </source>
</evidence>
<gene>
    <name evidence="2" type="ORF">ZHD862_LOCUS38938</name>
</gene>
<feature type="non-terminal residue" evidence="2">
    <location>
        <position position="26"/>
    </location>
</feature>
<reference evidence="2" key="1">
    <citation type="submission" date="2021-02" db="EMBL/GenBank/DDBJ databases">
        <authorList>
            <person name="Nowell W R."/>
        </authorList>
    </citation>
    <scope>NUCLEOTIDE SEQUENCE</scope>
</reference>